<feature type="compositionally biased region" description="Low complexity" evidence="1">
    <location>
        <begin position="728"/>
        <end position="741"/>
    </location>
</feature>
<dbReference type="AlphaFoldDB" id="A0A177TF69"/>
<name>A0A177TF69_9BASI</name>
<feature type="compositionally biased region" description="Low complexity" evidence="1">
    <location>
        <begin position="411"/>
        <end position="429"/>
    </location>
</feature>
<evidence type="ECO:0000313" key="2">
    <source>
        <dbReference type="EMBL" id="KAE8258862.1"/>
    </source>
</evidence>
<feature type="compositionally biased region" description="Pro residues" evidence="1">
    <location>
        <begin position="20"/>
        <end position="31"/>
    </location>
</feature>
<feature type="compositionally biased region" description="Basic and acidic residues" evidence="1">
    <location>
        <begin position="447"/>
        <end position="463"/>
    </location>
</feature>
<comment type="caution">
    <text evidence="2">The sequence shown here is derived from an EMBL/GenBank/DDBJ whole genome shotgun (WGS) entry which is preliminary data.</text>
</comment>
<feature type="region of interest" description="Disordered" evidence="1">
    <location>
        <begin position="397"/>
        <end position="523"/>
    </location>
</feature>
<feature type="region of interest" description="Disordered" evidence="1">
    <location>
        <begin position="682"/>
        <end position="755"/>
    </location>
</feature>
<feature type="compositionally biased region" description="Polar residues" evidence="1">
    <location>
        <begin position="1073"/>
        <end position="1097"/>
    </location>
</feature>
<feature type="region of interest" description="Disordered" evidence="1">
    <location>
        <begin position="824"/>
        <end position="904"/>
    </location>
</feature>
<feature type="region of interest" description="Disordered" evidence="1">
    <location>
        <begin position="942"/>
        <end position="984"/>
    </location>
</feature>
<dbReference type="OrthoDB" id="3362023at2759"/>
<feature type="compositionally biased region" description="Low complexity" evidence="1">
    <location>
        <begin position="191"/>
        <end position="209"/>
    </location>
</feature>
<accession>A0A177TF69</accession>
<proteinExistence type="predicted"/>
<protein>
    <submittedName>
        <fullName evidence="2">Uncharacterized protein</fullName>
    </submittedName>
</protein>
<feature type="compositionally biased region" description="Basic and acidic residues" evidence="1">
    <location>
        <begin position="397"/>
        <end position="410"/>
    </location>
</feature>
<reference evidence="2" key="2">
    <citation type="journal article" date="2019" name="IMA Fungus">
        <title>Genome sequencing and comparison of five Tilletia species to identify candidate genes for the detection of regulated species infecting wheat.</title>
        <authorList>
            <person name="Nguyen H.D.T."/>
            <person name="Sultana T."/>
            <person name="Kesanakurti P."/>
            <person name="Hambleton S."/>
        </authorList>
    </citation>
    <scope>NUCLEOTIDE SEQUENCE</scope>
    <source>
        <strain evidence="2">DAOMC 236416</strain>
    </source>
</reference>
<feature type="compositionally biased region" description="Polar residues" evidence="1">
    <location>
        <begin position="430"/>
        <end position="441"/>
    </location>
</feature>
<feature type="compositionally biased region" description="Basic and acidic residues" evidence="1">
    <location>
        <begin position="949"/>
        <end position="959"/>
    </location>
</feature>
<keyword evidence="3" id="KW-1185">Reference proteome</keyword>
<feature type="compositionally biased region" description="Gly residues" evidence="1">
    <location>
        <begin position="151"/>
        <end position="163"/>
    </location>
</feature>
<evidence type="ECO:0000256" key="1">
    <source>
        <dbReference type="SAM" id="MobiDB-lite"/>
    </source>
</evidence>
<feature type="compositionally biased region" description="Polar residues" evidence="1">
    <location>
        <begin position="641"/>
        <end position="653"/>
    </location>
</feature>
<feature type="region of interest" description="Disordered" evidence="1">
    <location>
        <begin position="1"/>
        <end position="381"/>
    </location>
</feature>
<organism evidence="2 3">
    <name type="scientific">Tilletia indica</name>
    <dbReference type="NCBI Taxonomy" id="43049"/>
    <lineage>
        <taxon>Eukaryota</taxon>
        <taxon>Fungi</taxon>
        <taxon>Dikarya</taxon>
        <taxon>Basidiomycota</taxon>
        <taxon>Ustilaginomycotina</taxon>
        <taxon>Exobasidiomycetes</taxon>
        <taxon>Tilletiales</taxon>
        <taxon>Tilletiaceae</taxon>
        <taxon>Tilletia</taxon>
    </lineage>
</organism>
<feature type="compositionally biased region" description="Basic and acidic residues" evidence="1">
    <location>
        <begin position="260"/>
        <end position="272"/>
    </location>
</feature>
<dbReference type="EMBL" id="LWDF02000054">
    <property type="protein sequence ID" value="KAE8258862.1"/>
    <property type="molecule type" value="Genomic_DNA"/>
</dbReference>
<feature type="compositionally biased region" description="Basic and acidic residues" evidence="1">
    <location>
        <begin position="57"/>
        <end position="67"/>
    </location>
</feature>
<evidence type="ECO:0000313" key="3">
    <source>
        <dbReference type="Proteomes" id="UP000077521"/>
    </source>
</evidence>
<feature type="compositionally biased region" description="Low complexity" evidence="1">
    <location>
        <begin position="960"/>
        <end position="969"/>
    </location>
</feature>
<feature type="compositionally biased region" description="Polar residues" evidence="1">
    <location>
        <begin position="1201"/>
        <end position="1214"/>
    </location>
</feature>
<feature type="compositionally biased region" description="Polar residues" evidence="1">
    <location>
        <begin position="97"/>
        <end position="123"/>
    </location>
</feature>
<feature type="compositionally biased region" description="Polar residues" evidence="1">
    <location>
        <begin position="682"/>
        <end position="693"/>
    </location>
</feature>
<sequence>MHENPESSRFYQMPLDGSAPPSPAGSAPPSPSKSSKFSWGFGRKSRTPSPNASIFAGRDDEANDGTRGRKASASPSSFVVKSVIRQPGGVSLDAQGDNGTYMQSPSSPNGAWSPSATDPSQQFGPDGGAINGHNESYKRQKSRPVMSLGVPAGGPGGGVGYGGANSSNDGRPEAEMRYAAATNAGALPAESSFPPNNRYPSSSPTRPSSPGGGGGGISAQQFQRKVRDRQNSIQSPREPRQASPVVGTRRAADIAAEARANSRDAGWTREPDLTSGRTGNPAQGGGQPLPPSNGPPFSPSHRASPIAIPHPSGRRGDHDDASPFGTPSPGFSAISTPAAGPPTKSALGRKPVPQMGSQDDRAAEVTPLRTQPPPGGDRLSRLENMLTPAQRIIQETRSRQLAQERTEADQTARATVAQAAALSQQTATQVLPTTPQSQSISPVVAADKGKARQMDRIPDHDLRNAGGEIPVRRGSKKSPTKQVQILAAPAGPAAPSPPRTGPSTPSGPARNPSAAEGSRMTGNLMPGAGPLPKDMSMTDALQEMMIRFYRFERYSIPLLRSLETRLVDIERDAQIAIHQTDALSANSARDREMDLWVSEMTGMMKHEIGQLRAACGEIKEGREIVARVAQRMHAKDAEASETVSTKNVPTNANAKPLAPPSAGPTRTPATIAAMSVPVPPASVTTGSELSDASGTRKVPGSTVSAVLPPSTLGTSHKVPLTPATLKAVPRPDVRSVSPSSVTADPGLGVGQKTEPKPLLLPVNKVETTESKVSASHQTRQTNISSASFQSTIPVLPAPDRDILADFLADTAVNSPSVDAAARRAAPAAIPAADRRSPSPNSKGRPRYTSALGGSVLDSTTRTRSPERASVEVLARPIATTLYQRADSPGAPPSEADTSRSTQSVENRLKALLRGPESAAAVLEKSPTMTEAELEEEIMSNPAASPPVTEHLRWRSKESTTSDFSTPDPTIRSGTPSTPNGALHKESFFSGFAQGGGRATPPLSSSPEKTGVFGLAPNRHLKASSSSSLATGSNINIVATTTSSVRSGTLPVQSSSPSTVSGSVMATRGILRNPSPTRLNVASTQPVMASPSKQTTSPGDFIGVPSEKVDDITTATHASDTLRARATSYLKASAATEPVAEGLSPKPGSWAAPRFPASTPLGDAGTSSSLSTSSSAGAIPASFDAKTRREGLPGSAVRASTWLASDSTNTNTTPNVPKGAGGTGPWGTSQYRRSSNVGAVGANATLREKLAFFDAQR</sequence>
<feature type="region of interest" description="Disordered" evidence="1">
    <location>
        <begin position="1134"/>
        <end position="1231"/>
    </location>
</feature>
<feature type="compositionally biased region" description="Low complexity" evidence="1">
    <location>
        <begin position="1160"/>
        <end position="1177"/>
    </location>
</feature>
<reference evidence="2" key="1">
    <citation type="submission" date="2016-04" db="EMBL/GenBank/DDBJ databases">
        <authorList>
            <person name="Nguyen H.D."/>
            <person name="Samba Siva P."/>
            <person name="Cullis J."/>
            <person name="Levesque C.A."/>
            <person name="Hambleton S."/>
        </authorList>
    </citation>
    <scope>NUCLEOTIDE SEQUENCE</scope>
    <source>
        <strain evidence="2">DAOMC 236416</strain>
    </source>
</reference>
<feature type="region of interest" description="Disordered" evidence="1">
    <location>
        <begin position="636"/>
        <end position="664"/>
    </location>
</feature>
<gene>
    <name evidence="2" type="ORF">A4X13_0g1400</name>
</gene>
<feature type="compositionally biased region" description="Pro residues" evidence="1">
    <location>
        <begin position="288"/>
        <end position="298"/>
    </location>
</feature>
<dbReference type="Proteomes" id="UP000077521">
    <property type="component" value="Unassembled WGS sequence"/>
</dbReference>
<feature type="region of interest" description="Disordered" evidence="1">
    <location>
        <begin position="1069"/>
        <end position="1105"/>
    </location>
</feature>